<name>A0ABY7FZ95_MYAAR</name>
<dbReference type="Pfam" id="PF05773">
    <property type="entry name" value="RWD"/>
    <property type="match status" value="1"/>
</dbReference>
<sequence>MEGPKETSTATIESEKTKSMEAEIEDLTSTFQGQCKVLESNGKFQKTVKLHPEHLDIVFNFKLTNTYPTTPAVIEVRSSSLDADEIGNLQAFIKQTAQGADGKSMGELVESALEWLKDGHINVSGARSKKKSPPSTPNKFQKPKARKKKPKDEVDKGKKPPMKTAIDVVKRILWDEALQSDQFLVGYMDRIDGLKEKYFNAFSWEDIASVDYTVLAIPKHRIQYFKYKDTIVWDKRCRLDNVFGSTGGKKTIVDVISEVDGPQMANGNNNDAHDDNGEGQANSDSDYYDSDGCSDSDSDSDDGITVTVGTVGIGAVGGAGYLADEADEIDDCEGENDDDTKGHDDKYWRDKLRPNYFIALRITDEELRANVEKIQDQVIQGEPKLRQCKIPQGALHVTLCTVGLDTEDQVKYAVDCLKEAQKEFSNMIPKGLKLRFKGVETFFNRVIYGRVVDCPTVFLDFVEHLKTCLTSKGIDIRDYHEFVPHMTLMKVSRPVAKMTGNNYIAPWLYSSYNETELGSQAVDNMSLCSMKVERQEDGFYMTAVSLDI</sequence>
<organism evidence="3 4">
    <name type="scientific">Mya arenaria</name>
    <name type="common">Soft-shell clam</name>
    <dbReference type="NCBI Taxonomy" id="6604"/>
    <lineage>
        <taxon>Eukaryota</taxon>
        <taxon>Metazoa</taxon>
        <taxon>Spiralia</taxon>
        <taxon>Lophotrochozoa</taxon>
        <taxon>Mollusca</taxon>
        <taxon>Bivalvia</taxon>
        <taxon>Autobranchia</taxon>
        <taxon>Heteroconchia</taxon>
        <taxon>Euheterodonta</taxon>
        <taxon>Imparidentia</taxon>
        <taxon>Neoheterodontei</taxon>
        <taxon>Myida</taxon>
        <taxon>Myoidea</taxon>
        <taxon>Myidae</taxon>
        <taxon>Mya</taxon>
    </lineage>
</organism>
<dbReference type="InterPro" id="IPR016135">
    <property type="entry name" value="UBQ-conjugating_enzyme/RWD"/>
</dbReference>
<reference evidence="3" key="1">
    <citation type="submission" date="2022-11" db="EMBL/GenBank/DDBJ databases">
        <title>Centuries of genome instability and evolution in soft-shell clam transmissible cancer (bioRxiv).</title>
        <authorList>
            <person name="Hart S.F.M."/>
            <person name="Yonemitsu M.A."/>
            <person name="Giersch R.M."/>
            <person name="Beal B.F."/>
            <person name="Arriagada G."/>
            <person name="Davis B.W."/>
            <person name="Ostrander E.A."/>
            <person name="Goff S.P."/>
            <person name="Metzger M.J."/>
        </authorList>
    </citation>
    <scope>NUCLEOTIDE SEQUENCE</scope>
    <source>
        <strain evidence="3">MELC-2E11</strain>
        <tissue evidence="3">Siphon/mantle</tissue>
    </source>
</reference>
<evidence type="ECO:0000256" key="1">
    <source>
        <dbReference type="SAM" id="MobiDB-lite"/>
    </source>
</evidence>
<evidence type="ECO:0000259" key="2">
    <source>
        <dbReference type="PROSITE" id="PS50908"/>
    </source>
</evidence>
<dbReference type="PANTHER" id="PTHR46729">
    <property type="entry name" value="LEUKOCYTE RECEPTOR CLUSTER MEMBER 9"/>
    <property type="match status" value="1"/>
</dbReference>
<dbReference type="EMBL" id="CP111025">
    <property type="protein sequence ID" value="WAR26146.1"/>
    <property type="molecule type" value="Genomic_DNA"/>
</dbReference>
<dbReference type="Pfam" id="PF04457">
    <property type="entry name" value="MJ1316"/>
    <property type="match status" value="1"/>
</dbReference>
<feature type="domain" description="RWD" evidence="2">
    <location>
        <begin position="22"/>
        <end position="123"/>
    </location>
</feature>
<feature type="region of interest" description="Disordered" evidence="1">
    <location>
        <begin position="260"/>
        <end position="301"/>
    </location>
</feature>
<dbReference type="InterPro" id="IPR042653">
    <property type="entry name" value="Leng9"/>
</dbReference>
<feature type="region of interest" description="Disordered" evidence="1">
    <location>
        <begin position="124"/>
        <end position="160"/>
    </location>
</feature>
<dbReference type="Proteomes" id="UP001164746">
    <property type="component" value="Chromosome 14"/>
</dbReference>
<dbReference type="InterPro" id="IPR006575">
    <property type="entry name" value="RWD_dom"/>
</dbReference>
<feature type="compositionally biased region" description="Acidic residues" evidence="1">
    <location>
        <begin position="286"/>
        <end position="301"/>
    </location>
</feature>
<dbReference type="InterPro" id="IPR009097">
    <property type="entry name" value="Cyclic_Pdiesterase"/>
</dbReference>
<dbReference type="SUPFAM" id="SSF55144">
    <property type="entry name" value="LigT-like"/>
    <property type="match status" value="1"/>
</dbReference>
<dbReference type="InterPro" id="IPR040459">
    <property type="entry name" value="MJ1316"/>
</dbReference>
<dbReference type="InterPro" id="IPR019510">
    <property type="entry name" value="AKAP7-like_phosphoesterase"/>
</dbReference>
<evidence type="ECO:0000313" key="3">
    <source>
        <dbReference type="EMBL" id="WAR26146.1"/>
    </source>
</evidence>
<protein>
    <submittedName>
        <fullName evidence="3">LENG9-like protein</fullName>
    </submittedName>
</protein>
<dbReference type="PROSITE" id="PS50908">
    <property type="entry name" value="RWD"/>
    <property type="match status" value="1"/>
</dbReference>
<dbReference type="PANTHER" id="PTHR46729:SF1">
    <property type="entry name" value="LEUKOCYTE RECEPTOR CLUSTER MEMBER 9"/>
    <property type="match status" value="1"/>
</dbReference>
<dbReference type="SUPFAM" id="SSF54495">
    <property type="entry name" value="UBC-like"/>
    <property type="match status" value="1"/>
</dbReference>
<accession>A0ABY7FZ95</accession>
<evidence type="ECO:0000313" key="4">
    <source>
        <dbReference type="Proteomes" id="UP001164746"/>
    </source>
</evidence>
<keyword evidence="4" id="KW-1185">Reference proteome</keyword>
<dbReference type="Gene3D" id="3.10.110.10">
    <property type="entry name" value="Ubiquitin Conjugating Enzyme"/>
    <property type="match status" value="1"/>
</dbReference>
<gene>
    <name evidence="3" type="ORF">MAR_011850</name>
</gene>
<dbReference type="Gene3D" id="3.90.1140.10">
    <property type="entry name" value="Cyclic phosphodiesterase"/>
    <property type="match status" value="1"/>
</dbReference>
<dbReference type="Pfam" id="PF10469">
    <property type="entry name" value="AKAP7_NLS"/>
    <property type="match status" value="1"/>
</dbReference>
<proteinExistence type="predicted"/>